<feature type="compositionally biased region" description="Polar residues" evidence="1">
    <location>
        <begin position="28"/>
        <end position="53"/>
    </location>
</feature>
<accession>A0A453LKW6</accession>
<reference evidence="3" key="2">
    <citation type="journal article" date="2017" name="Nat. Plants">
        <title>The Aegilops tauschii genome reveals multiple impacts of transposons.</title>
        <authorList>
            <person name="Zhao G."/>
            <person name="Zou C."/>
            <person name="Li K."/>
            <person name="Wang K."/>
            <person name="Li T."/>
            <person name="Gao L."/>
            <person name="Zhang X."/>
            <person name="Wang H."/>
            <person name="Yang Z."/>
            <person name="Liu X."/>
            <person name="Jiang W."/>
            <person name="Mao L."/>
            <person name="Kong X."/>
            <person name="Jiao Y."/>
            <person name="Jia J."/>
        </authorList>
    </citation>
    <scope>NUCLEOTIDE SEQUENCE [LARGE SCALE GENOMIC DNA]</scope>
    <source>
        <strain evidence="3">cv. AL8/78</strain>
    </source>
</reference>
<dbReference type="PANTHER" id="PTHR37727:SF1">
    <property type="entry name" value="ECOTROPIC VIRAL INTEGRATION SITE PROTEIN"/>
    <property type="match status" value="1"/>
</dbReference>
<reference evidence="2" key="4">
    <citation type="submission" date="2019-03" db="UniProtKB">
        <authorList>
            <consortium name="EnsemblPlants"/>
        </authorList>
    </citation>
    <scope>IDENTIFICATION</scope>
</reference>
<proteinExistence type="predicted"/>
<evidence type="ECO:0000313" key="3">
    <source>
        <dbReference type="Proteomes" id="UP000015105"/>
    </source>
</evidence>
<dbReference type="STRING" id="200361.A0A453LKW6"/>
<sequence length="209" mass="23089">SPFFYLTLLSDVPSPTILLREYQAQQGLAQSVQNSESGDTSSLLEGKQNQSRSIHPIQPGARSDDSPEKNPVEKSNHRRSFTMAGEGRPDAQLFQLLTDLLQEVESMSNQEEVELRAKIEALGLEVTKVPEKAPKQLDELEIAAELDRLSARLDNVDKMISSAMTSDPEVKSLLSSTADVWMPVITASADERRGFAETSGDKEEQEKSK</sequence>
<evidence type="ECO:0000256" key="1">
    <source>
        <dbReference type="SAM" id="MobiDB-lite"/>
    </source>
</evidence>
<protein>
    <submittedName>
        <fullName evidence="2">Uncharacterized protein</fullName>
    </submittedName>
</protein>
<organism evidence="2 3">
    <name type="scientific">Aegilops tauschii subsp. strangulata</name>
    <name type="common">Goatgrass</name>
    <dbReference type="NCBI Taxonomy" id="200361"/>
    <lineage>
        <taxon>Eukaryota</taxon>
        <taxon>Viridiplantae</taxon>
        <taxon>Streptophyta</taxon>
        <taxon>Embryophyta</taxon>
        <taxon>Tracheophyta</taxon>
        <taxon>Spermatophyta</taxon>
        <taxon>Magnoliopsida</taxon>
        <taxon>Liliopsida</taxon>
        <taxon>Poales</taxon>
        <taxon>Poaceae</taxon>
        <taxon>BOP clade</taxon>
        <taxon>Pooideae</taxon>
        <taxon>Triticodae</taxon>
        <taxon>Triticeae</taxon>
        <taxon>Triticinae</taxon>
        <taxon>Aegilops</taxon>
    </lineage>
</organism>
<dbReference type="PANTHER" id="PTHR37727">
    <property type="entry name" value="ECOTROPIC VIRAL INTEGRATION SITE PROTEIN"/>
    <property type="match status" value="1"/>
</dbReference>
<evidence type="ECO:0000313" key="2">
    <source>
        <dbReference type="EnsemblPlants" id="AET5Gv20824000.3"/>
    </source>
</evidence>
<dbReference type="AlphaFoldDB" id="A0A453LKW6"/>
<dbReference type="Proteomes" id="UP000015105">
    <property type="component" value="Chromosome 5D"/>
</dbReference>
<reference evidence="2" key="5">
    <citation type="journal article" date="2021" name="G3 (Bethesda)">
        <title>Aegilops tauschii genome assembly Aet v5.0 features greater sequence contiguity and improved annotation.</title>
        <authorList>
            <person name="Wang L."/>
            <person name="Zhu T."/>
            <person name="Rodriguez J.C."/>
            <person name="Deal K.R."/>
            <person name="Dubcovsky J."/>
            <person name="McGuire P.E."/>
            <person name="Lux T."/>
            <person name="Spannagl M."/>
            <person name="Mayer K.F.X."/>
            <person name="Baldrich P."/>
            <person name="Meyers B.C."/>
            <person name="Huo N."/>
            <person name="Gu Y.Q."/>
            <person name="Zhou H."/>
            <person name="Devos K.M."/>
            <person name="Bennetzen J.L."/>
            <person name="Unver T."/>
            <person name="Budak H."/>
            <person name="Gulick P.J."/>
            <person name="Galiba G."/>
            <person name="Kalapos B."/>
            <person name="Nelson D.R."/>
            <person name="Li P."/>
            <person name="You F.M."/>
            <person name="Luo M.C."/>
            <person name="Dvorak J."/>
        </authorList>
    </citation>
    <scope>NUCLEOTIDE SEQUENCE [LARGE SCALE GENOMIC DNA]</scope>
    <source>
        <strain evidence="2">cv. AL8/78</strain>
    </source>
</reference>
<feature type="region of interest" description="Disordered" evidence="1">
    <location>
        <begin position="28"/>
        <end position="76"/>
    </location>
</feature>
<dbReference type="Gramene" id="AET5Gv20824000.3">
    <property type="protein sequence ID" value="AET5Gv20824000.3"/>
    <property type="gene ID" value="AET5Gv20824000"/>
</dbReference>
<keyword evidence="3" id="KW-1185">Reference proteome</keyword>
<reference evidence="3" key="1">
    <citation type="journal article" date="2014" name="Science">
        <title>Ancient hybridizations among the ancestral genomes of bread wheat.</title>
        <authorList>
            <consortium name="International Wheat Genome Sequencing Consortium,"/>
            <person name="Marcussen T."/>
            <person name="Sandve S.R."/>
            <person name="Heier L."/>
            <person name="Spannagl M."/>
            <person name="Pfeifer M."/>
            <person name="Jakobsen K.S."/>
            <person name="Wulff B.B."/>
            <person name="Steuernagel B."/>
            <person name="Mayer K.F."/>
            <person name="Olsen O.A."/>
        </authorList>
    </citation>
    <scope>NUCLEOTIDE SEQUENCE [LARGE SCALE GENOMIC DNA]</scope>
    <source>
        <strain evidence="3">cv. AL8/78</strain>
    </source>
</reference>
<dbReference type="EnsemblPlants" id="AET5Gv20824000.3">
    <property type="protein sequence ID" value="AET5Gv20824000.3"/>
    <property type="gene ID" value="AET5Gv20824000"/>
</dbReference>
<reference evidence="2" key="3">
    <citation type="journal article" date="2017" name="Nature">
        <title>Genome sequence of the progenitor of the wheat D genome Aegilops tauschii.</title>
        <authorList>
            <person name="Luo M.C."/>
            <person name="Gu Y.Q."/>
            <person name="Puiu D."/>
            <person name="Wang H."/>
            <person name="Twardziok S.O."/>
            <person name="Deal K.R."/>
            <person name="Huo N."/>
            <person name="Zhu T."/>
            <person name="Wang L."/>
            <person name="Wang Y."/>
            <person name="McGuire P.E."/>
            <person name="Liu S."/>
            <person name="Long H."/>
            <person name="Ramasamy R.K."/>
            <person name="Rodriguez J.C."/>
            <person name="Van S.L."/>
            <person name="Yuan L."/>
            <person name="Wang Z."/>
            <person name="Xia Z."/>
            <person name="Xiao L."/>
            <person name="Anderson O.D."/>
            <person name="Ouyang S."/>
            <person name="Liang Y."/>
            <person name="Zimin A.V."/>
            <person name="Pertea G."/>
            <person name="Qi P."/>
            <person name="Bennetzen J.L."/>
            <person name="Dai X."/>
            <person name="Dawson M.W."/>
            <person name="Muller H.G."/>
            <person name="Kugler K."/>
            <person name="Rivarola-Duarte L."/>
            <person name="Spannagl M."/>
            <person name="Mayer K.F.X."/>
            <person name="Lu F.H."/>
            <person name="Bevan M.W."/>
            <person name="Leroy P."/>
            <person name="Li P."/>
            <person name="You F.M."/>
            <person name="Sun Q."/>
            <person name="Liu Z."/>
            <person name="Lyons E."/>
            <person name="Wicker T."/>
            <person name="Salzberg S.L."/>
            <person name="Devos K.M."/>
            <person name="Dvorak J."/>
        </authorList>
    </citation>
    <scope>NUCLEOTIDE SEQUENCE [LARGE SCALE GENOMIC DNA]</scope>
    <source>
        <strain evidence="2">cv. AL8/78</strain>
    </source>
</reference>
<feature type="compositionally biased region" description="Basic and acidic residues" evidence="1">
    <location>
        <begin position="62"/>
        <end position="75"/>
    </location>
</feature>
<name>A0A453LKW6_AEGTS</name>